<evidence type="ECO:0000259" key="3">
    <source>
        <dbReference type="PROSITE" id="PS50110"/>
    </source>
</evidence>
<feature type="domain" description="Response regulatory" evidence="3">
    <location>
        <begin position="3"/>
        <end position="114"/>
    </location>
</feature>
<feature type="modified residue" description="4-aspartylphosphate" evidence="2">
    <location>
        <position position="54"/>
    </location>
</feature>
<dbReference type="SUPFAM" id="SSF52172">
    <property type="entry name" value="CheY-like"/>
    <property type="match status" value="1"/>
</dbReference>
<dbReference type="Pfam" id="PF04397">
    <property type="entry name" value="LytTR"/>
    <property type="match status" value="1"/>
</dbReference>
<dbReference type="Proteomes" id="UP001333710">
    <property type="component" value="Chromosome"/>
</dbReference>
<dbReference type="GO" id="GO:0000156">
    <property type="term" value="F:phosphorelay response regulator activity"/>
    <property type="evidence" value="ECO:0007669"/>
    <property type="project" value="InterPro"/>
</dbReference>
<sequence length="250" mass="28838">MLKILVADDEPLARESIVALLNKEDETHEIFQAKDGQEALELAWQERPQVLFLDIQMPGATGVEVAAELPPETVVIFTTAYDEYAVKAFELNAIDYLLKPFKNIRLYEALDKAKRLLEEQSFLDQRNISALHSELKKESTDYKERIVIREPKRVRFVEVSNVKYISGAGNYAELHLQDTGSILYRETLSNLEAYLDPREFRRIHRSTIVRLSSVAELQPNYQGDYTVVLTTGEQLMLSRRYKDKLQDILT</sequence>
<dbReference type="SMART" id="SM00448">
    <property type="entry name" value="REC"/>
    <property type="match status" value="1"/>
</dbReference>
<dbReference type="Gene3D" id="2.40.50.1020">
    <property type="entry name" value="LytTr DNA-binding domain"/>
    <property type="match status" value="1"/>
</dbReference>
<dbReference type="RefSeq" id="WP_338292613.1">
    <property type="nucleotide sequence ID" value="NZ_AP027272.1"/>
</dbReference>
<proteinExistence type="predicted"/>
<accession>A0AA48KPF6</accession>
<dbReference type="PANTHER" id="PTHR37299">
    <property type="entry name" value="TRANSCRIPTIONAL REGULATOR-RELATED"/>
    <property type="match status" value="1"/>
</dbReference>
<keyword evidence="6" id="KW-1185">Reference proteome</keyword>
<feature type="domain" description="HTH LytTR-type" evidence="4">
    <location>
        <begin position="146"/>
        <end position="250"/>
    </location>
</feature>
<dbReference type="AlphaFoldDB" id="A0AA48KPF6"/>
<dbReference type="PANTHER" id="PTHR37299:SF1">
    <property type="entry name" value="STAGE 0 SPORULATION PROTEIN A HOMOLOG"/>
    <property type="match status" value="1"/>
</dbReference>
<evidence type="ECO:0000313" key="5">
    <source>
        <dbReference type="EMBL" id="BDX06601.1"/>
    </source>
</evidence>
<dbReference type="InterPro" id="IPR046947">
    <property type="entry name" value="LytR-like"/>
</dbReference>
<evidence type="ECO:0000256" key="1">
    <source>
        <dbReference type="ARBA" id="ARBA00023012"/>
    </source>
</evidence>
<dbReference type="Gene3D" id="3.40.50.2300">
    <property type="match status" value="1"/>
</dbReference>
<dbReference type="InterPro" id="IPR001789">
    <property type="entry name" value="Sig_transdc_resp-reg_receiver"/>
</dbReference>
<keyword evidence="5" id="KW-0238">DNA-binding</keyword>
<evidence type="ECO:0000313" key="6">
    <source>
        <dbReference type="Proteomes" id="UP001333710"/>
    </source>
</evidence>
<evidence type="ECO:0000256" key="2">
    <source>
        <dbReference type="PROSITE-ProRule" id="PRU00169"/>
    </source>
</evidence>
<dbReference type="SMART" id="SM00850">
    <property type="entry name" value="LytTR"/>
    <property type="match status" value="1"/>
</dbReference>
<gene>
    <name evidence="5" type="ORF">MACH26_21220</name>
</gene>
<organism evidence="5 6">
    <name type="scientific">Planctobacterium marinum</name>
    <dbReference type="NCBI Taxonomy" id="1631968"/>
    <lineage>
        <taxon>Bacteria</taxon>
        <taxon>Pseudomonadati</taxon>
        <taxon>Pseudomonadota</taxon>
        <taxon>Gammaproteobacteria</taxon>
        <taxon>Alteromonadales</taxon>
        <taxon>Alteromonadaceae</taxon>
        <taxon>Planctobacterium</taxon>
    </lineage>
</organism>
<dbReference type="PROSITE" id="PS50930">
    <property type="entry name" value="HTH_LYTTR"/>
    <property type="match status" value="1"/>
</dbReference>
<keyword evidence="2" id="KW-0597">Phosphoprotein</keyword>
<keyword evidence="1" id="KW-0902">Two-component regulatory system</keyword>
<dbReference type="InterPro" id="IPR011006">
    <property type="entry name" value="CheY-like_superfamily"/>
</dbReference>
<reference evidence="5" key="1">
    <citation type="submission" date="2023-01" db="EMBL/GenBank/DDBJ databases">
        <title>Complete genome sequence of Planctobacterium marinum strain Dej080120_11.</title>
        <authorList>
            <person name="Ueki S."/>
            <person name="Maruyama F."/>
        </authorList>
    </citation>
    <scope>NUCLEOTIDE SEQUENCE</scope>
    <source>
        <strain evidence="5">Dej080120_11</strain>
    </source>
</reference>
<name>A0AA48KPF6_9ALTE</name>
<evidence type="ECO:0000259" key="4">
    <source>
        <dbReference type="PROSITE" id="PS50930"/>
    </source>
</evidence>
<protein>
    <submittedName>
        <fullName evidence="5">DNA-binding response regulator</fullName>
    </submittedName>
</protein>
<dbReference type="GO" id="GO:0003677">
    <property type="term" value="F:DNA binding"/>
    <property type="evidence" value="ECO:0007669"/>
    <property type="project" value="UniProtKB-KW"/>
</dbReference>
<dbReference type="EMBL" id="AP027272">
    <property type="protein sequence ID" value="BDX06601.1"/>
    <property type="molecule type" value="Genomic_DNA"/>
</dbReference>
<dbReference type="KEGG" id="pmaw:MACH26_21220"/>
<dbReference type="PROSITE" id="PS50110">
    <property type="entry name" value="RESPONSE_REGULATORY"/>
    <property type="match status" value="1"/>
</dbReference>
<dbReference type="InterPro" id="IPR007492">
    <property type="entry name" value="LytTR_DNA-bd_dom"/>
</dbReference>
<dbReference type="Pfam" id="PF00072">
    <property type="entry name" value="Response_reg"/>
    <property type="match status" value="1"/>
</dbReference>